<evidence type="ECO:0000313" key="3">
    <source>
        <dbReference type="Proteomes" id="UP001458880"/>
    </source>
</evidence>
<name>A0AAW1N1M2_POPJA</name>
<sequence length="119" mass="13488">MRTATEQAQNTLPRLQKNIVYITATERGKKEGYIPKKSKGLEKEHLQAFISDAPDSLFLVKKLALIFGVFGAMRKDELLKLQTDDVQDLGSKYLVTVKASKTHTNRIFTIFRIKISCNS</sequence>
<evidence type="ECO:0008006" key="4">
    <source>
        <dbReference type="Google" id="ProtNLM"/>
    </source>
</evidence>
<dbReference type="InterPro" id="IPR013762">
    <property type="entry name" value="Integrase-like_cat_sf"/>
</dbReference>
<evidence type="ECO:0000313" key="2">
    <source>
        <dbReference type="EMBL" id="KAK9753809.1"/>
    </source>
</evidence>
<proteinExistence type="predicted"/>
<gene>
    <name evidence="2" type="ORF">QE152_g1782</name>
</gene>
<dbReference type="InterPro" id="IPR011010">
    <property type="entry name" value="DNA_brk_join_enz"/>
</dbReference>
<dbReference type="GO" id="GO:0003677">
    <property type="term" value="F:DNA binding"/>
    <property type="evidence" value="ECO:0007669"/>
    <property type="project" value="InterPro"/>
</dbReference>
<dbReference type="GO" id="GO:0015074">
    <property type="term" value="P:DNA integration"/>
    <property type="evidence" value="ECO:0007669"/>
    <property type="project" value="InterPro"/>
</dbReference>
<evidence type="ECO:0000256" key="1">
    <source>
        <dbReference type="ARBA" id="ARBA00023172"/>
    </source>
</evidence>
<reference evidence="2 3" key="1">
    <citation type="journal article" date="2024" name="BMC Genomics">
        <title>De novo assembly and annotation of Popillia japonica's genome with initial clues to its potential as an invasive pest.</title>
        <authorList>
            <person name="Cucini C."/>
            <person name="Boschi S."/>
            <person name="Funari R."/>
            <person name="Cardaioli E."/>
            <person name="Iannotti N."/>
            <person name="Marturano G."/>
            <person name="Paoli F."/>
            <person name="Bruttini M."/>
            <person name="Carapelli A."/>
            <person name="Frati F."/>
            <person name="Nardi F."/>
        </authorList>
    </citation>
    <scope>NUCLEOTIDE SEQUENCE [LARGE SCALE GENOMIC DNA]</scope>
    <source>
        <strain evidence="2">DMR45628</strain>
    </source>
</reference>
<organism evidence="2 3">
    <name type="scientific">Popillia japonica</name>
    <name type="common">Japanese beetle</name>
    <dbReference type="NCBI Taxonomy" id="7064"/>
    <lineage>
        <taxon>Eukaryota</taxon>
        <taxon>Metazoa</taxon>
        <taxon>Ecdysozoa</taxon>
        <taxon>Arthropoda</taxon>
        <taxon>Hexapoda</taxon>
        <taxon>Insecta</taxon>
        <taxon>Pterygota</taxon>
        <taxon>Neoptera</taxon>
        <taxon>Endopterygota</taxon>
        <taxon>Coleoptera</taxon>
        <taxon>Polyphaga</taxon>
        <taxon>Scarabaeiformia</taxon>
        <taxon>Scarabaeidae</taxon>
        <taxon>Rutelinae</taxon>
        <taxon>Popillia</taxon>
    </lineage>
</organism>
<protein>
    <recommendedName>
        <fullName evidence="4">Tyr recombinase domain-containing protein</fullName>
    </recommendedName>
</protein>
<dbReference type="Gene3D" id="1.10.443.10">
    <property type="entry name" value="Intergrase catalytic core"/>
    <property type="match status" value="1"/>
</dbReference>
<dbReference type="EMBL" id="JASPKY010000010">
    <property type="protein sequence ID" value="KAK9753809.1"/>
    <property type="molecule type" value="Genomic_DNA"/>
</dbReference>
<dbReference type="Proteomes" id="UP001458880">
    <property type="component" value="Unassembled WGS sequence"/>
</dbReference>
<comment type="caution">
    <text evidence="2">The sequence shown here is derived from an EMBL/GenBank/DDBJ whole genome shotgun (WGS) entry which is preliminary data.</text>
</comment>
<dbReference type="GO" id="GO:0006310">
    <property type="term" value="P:DNA recombination"/>
    <property type="evidence" value="ECO:0007669"/>
    <property type="project" value="UniProtKB-KW"/>
</dbReference>
<accession>A0AAW1N1M2</accession>
<keyword evidence="1" id="KW-0233">DNA recombination</keyword>
<keyword evidence="3" id="KW-1185">Reference proteome</keyword>
<dbReference type="AlphaFoldDB" id="A0AAW1N1M2"/>
<dbReference type="SUPFAM" id="SSF56349">
    <property type="entry name" value="DNA breaking-rejoining enzymes"/>
    <property type="match status" value="1"/>
</dbReference>